<accession>A0A8J7ADV7</accession>
<protein>
    <submittedName>
        <fullName evidence="6">Calcium-binding protein</fullName>
    </submittedName>
</protein>
<evidence type="ECO:0000256" key="1">
    <source>
        <dbReference type="ARBA" id="ARBA00001913"/>
    </source>
</evidence>
<evidence type="ECO:0000256" key="3">
    <source>
        <dbReference type="ARBA" id="ARBA00022525"/>
    </source>
</evidence>
<gene>
    <name evidence="6" type="ORF">IQ276_22060</name>
</gene>
<dbReference type="InterPro" id="IPR050557">
    <property type="entry name" value="RTX_toxin/Mannuronan_C5-epim"/>
</dbReference>
<evidence type="ECO:0000313" key="6">
    <source>
        <dbReference type="EMBL" id="MBE9025003.1"/>
    </source>
</evidence>
<evidence type="ECO:0000256" key="2">
    <source>
        <dbReference type="ARBA" id="ARBA00004613"/>
    </source>
</evidence>
<dbReference type="GO" id="GO:0005509">
    <property type="term" value="F:calcium ion binding"/>
    <property type="evidence" value="ECO:0007669"/>
    <property type="project" value="InterPro"/>
</dbReference>
<dbReference type="RefSeq" id="WP_193919759.1">
    <property type="nucleotide sequence ID" value="NZ_JADEXS020000001.1"/>
</dbReference>
<dbReference type="Gene3D" id="2.150.10.10">
    <property type="entry name" value="Serralysin-like metalloprotease, C-terminal"/>
    <property type="match status" value="1"/>
</dbReference>
<dbReference type="PROSITE" id="PS00330">
    <property type="entry name" value="HEMOLYSIN_CALCIUM"/>
    <property type="match status" value="3"/>
</dbReference>
<feature type="domain" description="Peptidase M10 serralysin C-terminal" evidence="5">
    <location>
        <begin position="81"/>
        <end position="128"/>
    </location>
</feature>
<evidence type="ECO:0000256" key="4">
    <source>
        <dbReference type="ARBA" id="ARBA00022737"/>
    </source>
</evidence>
<keyword evidence="4" id="KW-0677">Repeat</keyword>
<dbReference type="InterPro" id="IPR011049">
    <property type="entry name" value="Serralysin-like_metalloprot_C"/>
</dbReference>
<dbReference type="PRINTS" id="PR00313">
    <property type="entry name" value="CABNDNGRPT"/>
</dbReference>
<comment type="caution">
    <text evidence="6">The sequence shown here is derived from an EMBL/GenBank/DDBJ whole genome shotgun (WGS) entry which is preliminary data.</text>
</comment>
<dbReference type="PANTHER" id="PTHR38340:SF1">
    <property type="entry name" value="S-LAYER PROTEIN"/>
    <property type="match status" value="1"/>
</dbReference>
<comment type="subcellular location">
    <subcellularLocation>
        <location evidence="2">Secreted</location>
    </subcellularLocation>
</comment>
<dbReference type="AlphaFoldDB" id="A0A8J7ADV7"/>
<sequence>MAFNSHNEREDQGSLLFWEEQEGTIITGTSFNDTLGGFAGNDTLYGDAGDDILRGGADNDILNGDLGNDTLLGGTGSDLLTGGQGNDVLTGGQNGDIFSFSGVSSFGDLGIDTITDFTKGSDKIQLSLRLFRSLTLSNGIAANEFATITADTSTESSLAGSSSAFIVYNTSTGSLFYNSDGAVAGLGSGGQFAVLNTKPLLDNSDFSLLITQITGGPQPPIPLG</sequence>
<evidence type="ECO:0000259" key="5">
    <source>
        <dbReference type="Pfam" id="PF08548"/>
    </source>
</evidence>
<dbReference type="Pfam" id="PF08548">
    <property type="entry name" value="Peptidase_M10_C"/>
    <property type="match status" value="1"/>
</dbReference>
<dbReference type="GO" id="GO:0005615">
    <property type="term" value="C:extracellular space"/>
    <property type="evidence" value="ECO:0007669"/>
    <property type="project" value="InterPro"/>
</dbReference>
<dbReference type="InterPro" id="IPR001343">
    <property type="entry name" value="Hemolysn_Ca-bd"/>
</dbReference>
<keyword evidence="7" id="KW-1185">Reference proteome</keyword>
<dbReference type="SUPFAM" id="SSF51120">
    <property type="entry name" value="beta-Roll"/>
    <property type="match status" value="1"/>
</dbReference>
<dbReference type="PANTHER" id="PTHR38340">
    <property type="entry name" value="S-LAYER PROTEIN"/>
    <property type="match status" value="1"/>
</dbReference>
<keyword evidence="3" id="KW-0964">Secreted</keyword>
<proteinExistence type="predicted"/>
<dbReference type="Proteomes" id="UP000622533">
    <property type="component" value="Unassembled WGS sequence"/>
</dbReference>
<dbReference type="EMBL" id="JADEXS010000348">
    <property type="protein sequence ID" value="MBE9025003.1"/>
    <property type="molecule type" value="Genomic_DNA"/>
</dbReference>
<dbReference type="InterPro" id="IPR018511">
    <property type="entry name" value="Hemolysin-typ_Ca-bd_CS"/>
</dbReference>
<reference evidence="6" key="1">
    <citation type="submission" date="2020-10" db="EMBL/GenBank/DDBJ databases">
        <authorList>
            <person name="Castelo-Branco R."/>
            <person name="Eusebio N."/>
            <person name="Adriana R."/>
            <person name="Vieira A."/>
            <person name="Brugerolle De Fraissinette N."/>
            <person name="Rezende De Castro R."/>
            <person name="Schneider M.P."/>
            <person name="Vasconcelos V."/>
            <person name="Leao P.N."/>
        </authorList>
    </citation>
    <scope>NUCLEOTIDE SEQUENCE</scope>
    <source>
        <strain evidence="6">LEGE 12446</strain>
    </source>
</reference>
<evidence type="ECO:0000313" key="7">
    <source>
        <dbReference type="Proteomes" id="UP000622533"/>
    </source>
</evidence>
<dbReference type="Pfam" id="PF00353">
    <property type="entry name" value="HemolysinCabind"/>
    <property type="match status" value="1"/>
</dbReference>
<name>A0A8J7ADV7_DESMC</name>
<comment type="cofactor">
    <cofactor evidence="1">
        <name>Ca(2+)</name>
        <dbReference type="ChEBI" id="CHEBI:29108"/>
    </cofactor>
</comment>
<dbReference type="InterPro" id="IPR013858">
    <property type="entry name" value="Peptidase_M10B_C"/>
</dbReference>
<organism evidence="6 7">
    <name type="scientific">Desmonostoc muscorum LEGE 12446</name>
    <dbReference type="NCBI Taxonomy" id="1828758"/>
    <lineage>
        <taxon>Bacteria</taxon>
        <taxon>Bacillati</taxon>
        <taxon>Cyanobacteriota</taxon>
        <taxon>Cyanophyceae</taxon>
        <taxon>Nostocales</taxon>
        <taxon>Nostocaceae</taxon>
        <taxon>Desmonostoc</taxon>
    </lineage>
</organism>